<dbReference type="PANTHER" id="PTHR13604:SF0">
    <property type="entry name" value="ABASIC SITE PROCESSING PROTEIN HMCES"/>
    <property type="match status" value="1"/>
</dbReference>
<dbReference type="InterPro" id="IPR036590">
    <property type="entry name" value="SRAP-like"/>
</dbReference>
<keyword evidence="5" id="KW-0190">Covalent protein-DNA linkage</keyword>
<accession>A0ABN3UJC2</accession>
<keyword evidence="3" id="KW-0227">DNA damage</keyword>
<dbReference type="PANTHER" id="PTHR13604">
    <property type="entry name" value="DC12-RELATED"/>
    <property type="match status" value="1"/>
</dbReference>
<dbReference type="EMBL" id="BAAARN010000001">
    <property type="protein sequence ID" value="GAA2733419.1"/>
    <property type="molecule type" value="Genomic_DNA"/>
</dbReference>
<dbReference type="InterPro" id="IPR003738">
    <property type="entry name" value="SRAP"/>
</dbReference>
<feature type="region of interest" description="Disordered" evidence="9">
    <location>
        <begin position="249"/>
        <end position="310"/>
    </location>
</feature>
<evidence type="ECO:0000256" key="6">
    <source>
        <dbReference type="ARBA" id="ARBA00023125"/>
    </source>
</evidence>
<comment type="caution">
    <text evidence="10">The sequence shown here is derived from an EMBL/GenBank/DDBJ whole genome shotgun (WGS) entry which is preliminary data.</text>
</comment>
<keyword evidence="4 8" id="KW-0378">Hydrolase</keyword>
<keyword evidence="2 8" id="KW-0645">Protease</keyword>
<feature type="region of interest" description="Disordered" evidence="9">
    <location>
        <begin position="1"/>
        <end position="45"/>
    </location>
</feature>
<name>A0ABN3UJC2_9MICO</name>
<dbReference type="Gene3D" id="3.90.1680.10">
    <property type="entry name" value="SOS response associated peptidase-like"/>
    <property type="match status" value="1"/>
</dbReference>
<evidence type="ECO:0000313" key="11">
    <source>
        <dbReference type="Proteomes" id="UP001501326"/>
    </source>
</evidence>
<evidence type="ECO:0000256" key="2">
    <source>
        <dbReference type="ARBA" id="ARBA00022670"/>
    </source>
</evidence>
<evidence type="ECO:0000256" key="5">
    <source>
        <dbReference type="ARBA" id="ARBA00023124"/>
    </source>
</evidence>
<proteinExistence type="inferred from homology"/>
<evidence type="ECO:0000256" key="1">
    <source>
        <dbReference type="ARBA" id="ARBA00008136"/>
    </source>
</evidence>
<organism evidence="10 11">
    <name type="scientific">Pedococcus aerophilus</name>
    <dbReference type="NCBI Taxonomy" id="436356"/>
    <lineage>
        <taxon>Bacteria</taxon>
        <taxon>Bacillati</taxon>
        <taxon>Actinomycetota</taxon>
        <taxon>Actinomycetes</taxon>
        <taxon>Micrococcales</taxon>
        <taxon>Intrasporangiaceae</taxon>
        <taxon>Pedococcus</taxon>
    </lineage>
</organism>
<dbReference type="RefSeq" id="WP_344191117.1">
    <property type="nucleotide sequence ID" value="NZ_BAAARN010000001.1"/>
</dbReference>
<evidence type="ECO:0000256" key="8">
    <source>
        <dbReference type="RuleBase" id="RU364100"/>
    </source>
</evidence>
<gene>
    <name evidence="10" type="ORF">GCM10009867_11360</name>
</gene>
<dbReference type="Proteomes" id="UP001501326">
    <property type="component" value="Unassembled WGS sequence"/>
</dbReference>
<evidence type="ECO:0000313" key="10">
    <source>
        <dbReference type="EMBL" id="GAA2733419.1"/>
    </source>
</evidence>
<evidence type="ECO:0000256" key="4">
    <source>
        <dbReference type="ARBA" id="ARBA00022801"/>
    </source>
</evidence>
<evidence type="ECO:0000256" key="7">
    <source>
        <dbReference type="ARBA" id="ARBA00023239"/>
    </source>
</evidence>
<dbReference type="Pfam" id="PF02586">
    <property type="entry name" value="SRAP"/>
    <property type="match status" value="1"/>
</dbReference>
<comment type="similarity">
    <text evidence="1 8">Belongs to the SOS response-associated peptidase family.</text>
</comment>
<evidence type="ECO:0000256" key="3">
    <source>
        <dbReference type="ARBA" id="ARBA00022763"/>
    </source>
</evidence>
<evidence type="ECO:0000256" key="9">
    <source>
        <dbReference type="SAM" id="MobiDB-lite"/>
    </source>
</evidence>
<dbReference type="SUPFAM" id="SSF143081">
    <property type="entry name" value="BB1717-like"/>
    <property type="match status" value="1"/>
</dbReference>
<reference evidence="10 11" key="1">
    <citation type="journal article" date="2019" name="Int. J. Syst. Evol. Microbiol.">
        <title>The Global Catalogue of Microorganisms (GCM) 10K type strain sequencing project: providing services to taxonomists for standard genome sequencing and annotation.</title>
        <authorList>
            <consortium name="The Broad Institute Genomics Platform"/>
            <consortium name="The Broad Institute Genome Sequencing Center for Infectious Disease"/>
            <person name="Wu L."/>
            <person name="Ma J."/>
        </authorList>
    </citation>
    <scope>NUCLEOTIDE SEQUENCE [LARGE SCALE GENOMIC DNA]</scope>
    <source>
        <strain evidence="10 11">JCM 16378</strain>
    </source>
</reference>
<keyword evidence="6" id="KW-0238">DNA-binding</keyword>
<keyword evidence="7" id="KW-0456">Lyase</keyword>
<keyword evidence="11" id="KW-1185">Reference proteome</keyword>
<protein>
    <recommendedName>
        <fullName evidence="8">Abasic site processing protein</fullName>
        <ecNumber evidence="8">3.4.-.-</ecNumber>
    </recommendedName>
</protein>
<feature type="compositionally biased region" description="Polar residues" evidence="9">
    <location>
        <begin position="249"/>
        <end position="258"/>
    </location>
</feature>
<sequence>MCGRYAATANPDELVEEFEVEQDRTADPSRSILKNPQSPPAGAPDWNLAPSKQAPVVLSRVPRGTDETYAADAPPVRQLRLLTWGLVPSWAKDVKMGMRMINARAETVLEKGSFAKAAASRRCLVPAQGWYEWQKSPVATDAKGNPRKQPFFMHRADGDVVAFAGLYEFWRDREVVDKDDPQAWLTTFTIITTEAEPGLDRIHDRQPLVLERADWAAWLDPALTDPAEVGQLLSFAQPGRFEAHPVGTAVSSNRSNGPQLIEPAGESELDGVVDPMTGEIVGTGGRPAPVPSSGAATQDEDANHGGVNPA</sequence>
<dbReference type="EC" id="3.4.-.-" evidence="8"/>